<dbReference type="PANTHER" id="PTHR47481">
    <property type="match status" value="1"/>
</dbReference>
<dbReference type="Gene3D" id="4.10.60.10">
    <property type="entry name" value="Zinc finger, CCHC-type"/>
    <property type="match status" value="2"/>
</dbReference>
<feature type="domain" description="CCHC-type" evidence="3">
    <location>
        <begin position="239"/>
        <end position="254"/>
    </location>
</feature>
<comment type="caution">
    <text evidence="4">The sequence shown here is derived from an EMBL/GenBank/DDBJ whole genome shotgun (WGS) entry which is preliminary data.</text>
</comment>
<dbReference type="InterPro" id="IPR054722">
    <property type="entry name" value="PolX-like_BBD"/>
</dbReference>
<dbReference type="PROSITE" id="PS50158">
    <property type="entry name" value="ZF_CCHC"/>
    <property type="match status" value="2"/>
</dbReference>
<evidence type="ECO:0000256" key="2">
    <source>
        <dbReference type="SAM" id="Phobius"/>
    </source>
</evidence>
<dbReference type="EMBL" id="CACSLK010034002">
    <property type="protein sequence ID" value="CAA0840864.1"/>
    <property type="molecule type" value="Genomic_DNA"/>
</dbReference>
<keyword evidence="1" id="KW-0863">Zinc-finger</keyword>
<evidence type="ECO:0000313" key="5">
    <source>
        <dbReference type="Proteomes" id="UP001153555"/>
    </source>
</evidence>
<accession>A0A9N7RQN6</accession>
<dbReference type="Pfam" id="PF14223">
    <property type="entry name" value="Retrotran_gag_2"/>
    <property type="match status" value="1"/>
</dbReference>
<dbReference type="GO" id="GO:0003676">
    <property type="term" value="F:nucleic acid binding"/>
    <property type="evidence" value="ECO:0007669"/>
    <property type="project" value="InterPro"/>
</dbReference>
<gene>
    <name evidence="4" type="ORF">SHERM_06901</name>
</gene>
<protein>
    <recommendedName>
        <fullName evidence="3">CCHC-type domain-containing protein</fullName>
    </recommendedName>
</protein>
<keyword evidence="2" id="KW-0472">Membrane</keyword>
<evidence type="ECO:0000259" key="3">
    <source>
        <dbReference type="PROSITE" id="PS50158"/>
    </source>
</evidence>
<feature type="domain" description="CCHC-type" evidence="3">
    <location>
        <begin position="257"/>
        <end position="271"/>
    </location>
</feature>
<dbReference type="InterPro" id="IPR036875">
    <property type="entry name" value="Znf_CCHC_sf"/>
</dbReference>
<keyword evidence="1" id="KW-0862">Zinc</keyword>
<dbReference type="AlphaFoldDB" id="A0A9N7RQN6"/>
<feature type="transmembrane region" description="Helical" evidence="2">
    <location>
        <begin position="577"/>
        <end position="603"/>
    </location>
</feature>
<evidence type="ECO:0000256" key="1">
    <source>
        <dbReference type="PROSITE-ProRule" id="PRU00047"/>
    </source>
</evidence>
<dbReference type="SUPFAM" id="SSF57756">
    <property type="entry name" value="Retrovirus zinc finger-like domains"/>
    <property type="match status" value="1"/>
</dbReference>
<reference evidence="4" key="1">
    <citation type="submission" date="2019-12" db="EMBL/GenBank/DDBJ databases">
        <authorList>
            <person name="Scholes J."/>
        </authorList>
    </citation>
    <scope>NUCLEOTIDE SEQUENCE</scope>
</reference>
<dbReference type="Pfam" id="PF22936">
    <property type="entry name" value="Pol_BBD"/>
    <property type="match status" value="1"/>
</dbReference>
<organism evidence="4 5">
    <name type="scientific">Striga hermonthica</name>
    <name type="common">Purple witchweed</name>
    <name type="synonym">Buchnera hermonthica</name>
    <dbReference type="NCBI Taxonomy" id="68872"/>
    <lineage>
        <taxon>Eukaryota</taxon>
        <taxon>Viridiplantae</taxon>
        <taxon>Streptophyta</taxon>
        <taxon>Embryophyta</taxon>
        <taxon>Tracheophyta</taxon>
        <taxon>Spermatophyta</taxon>
        <taxon>Magnoliopsida</taxon>
        <taxon>eudicotyledons</taxon>
        <taxon>Gunneridae</taxon>
        <taxon>Pentapetalae</taxon>
        <taxon>asterids</taxon>
        <taxon>lamiids</taxon>
        <taxon>Lamiales</taxon>
        <taxon>Orobanchaceae</taxon>
        <taxon>Buchnereae</taxon>
        <taxon>Striga</taxon>
    </lineage>
</organism>
<dbReference type="Pfam" id="PF00098">
    <property type="entry name" value="zf-CCHC"/>
    <property type="match status" value="2"/>
</dbReference>
<dbReference type="InterPro" id="IPR026721">
    <property type="entry name" value="TMEM18"/>
</dbReference>
<dbReference type="GO" id="GO:0008270">
    <property type="term" value="F:zinc ion binding"/>
    <property type="evidence" value="ECO:0007669"/>
    <property type="project" value="UniProtKB-KW"/>
</dbReference>
<dbReference type="SMART" id="SM00343">
    <property type="entry name" value="ZnF_C2HC"/>
    <property type="match status" value="2"/>
</dbReference>
<proteinExistence type="predicted"/>
<evidence type="ECO:0000313" key="4">
    <source>
        <dbReference type="EMBL" id="CAA0840864.1"/>
    </source>
</evidence>
<dbReference type="Proteomes" id="UP001153555">
    <property type="component" value="Unassembled WGS sequence"/>
</dbReference>
<sequence>MSAADHVGKLPVETLSFKFTGKNYGAWEFQFRMFLKGKELWNHIDGTSPPPKEARELSQWESKDAKIISWILASIESHMVNSLRSFRTAKQMWDFLKRVYNQENAARRFQLELDINSFGQGNLSIDQYYSGFINLWSEYSDILYSSVSNEALASLQEVHEVSKRDQFLMKLRPEFESARAGLLNRSPAPTLDVCLGELLREEQRLATLAVMGGSKETSQVLNVAFAAQGKNRGKGFVQCYSCKEMGHIARNCTKKFCNYCKQNGHIIKECPTRPENRKAQAFQATVSGSHVLGSAANITNQHIMTPEMVQQMICTAFSALGLQGQGNMVSSTWFSDSAASNHMTGSPKLLNNLRKYTGTQNIQVANGNNIPITAIGDIGPSFRDVFVSPELSSNLISVGQLVDDDCEVHFSRNGCLVQDQVSGKVIAKGPKVGRLFPLQFTAPQALCLTSMLISPSSRVILPSFDDNHQVQQATTERFKPGIVYQRRHSSTQVQHTDPSTAILRRSSRISHPPERYGFSAVLADTSVPTSYSQAKTQFNGAVGGVYLAELLNQFLAGNWRSFAGQNYFDPNGLFLSVLWSGPLLVIAILILVNTLFSLCYLIVRWKRAELRHRARAAHIKRSELGMCLLHEQIFHDECLFWLYFGLVLRFL</sequence>
<dbReference type="OrthoDB" id="911304at2759"/>
<keyword evidence="2" id="KW-0812">Transmembrane</keyword>
<keyword evidence="2" id="KW-1133">Transmembrane helix</keyword>
<keyword evidence="5" id="KW-1185">Reference proteome</keyword>
<dbReference type="PANTHER" id="PTHR47481:SF27">
    <property type="entry name" value="CCHC-TYPE DOMAIN-CONTAINING PROTEIN"/>
    <property type="match status" value="1"/>
</dbReference>
<dbReference type="Pfam" id="PF14770">
    <property type="entry name" value="TMEM18"/>
    <property type="match status" value="1"/>
</dbReference>
<dbReference type="InterPro" id="IPR001878">
    <property type="entry name" value="Znf_CCHC"/>
</dbReference>
<keyword evidence="1" id="KW-0479">Metal-binding</keyword>
<name>A0A9N7RQN6_STRHE</name>